<dbReference type="PANTHER" id="PTHR35307">
    <property type="entry name" value="PROTEIN, PUTATIVE-RELATED"/>
    <property type="match status" value="1"/>
</dbReference>
<feature type="transmembrane region" description="Helical" evidence="1">
    <location>
        <begin position="196"/>
        <end position="215"/>
    </location>
</feature>
<keyword evidence="1" id="KW-0812">Transmembrane</keyword>
<evidence type="ECO:0000256" key="1">
    <source>
        <dbReference type="SAM" id="Phobius"/>
    </source>
</evidence>
<feature type="transmembrane region" description="Helical" evidence="1">
    <location>
        <begin position="235"/>
        <end position="251"/>
    </location>
</feature>
<dbReference type="Proteomes" id="UP001289374">
    <property type="component" value="Unassembled WGS sequence"/>
</dbReference>
<dbReference type="PANTHER" id="PTHR35307:SF3">
    <property type="entry name" value="DUF4220 DOMAIN-CONTAINING PROTEIN"/>
    <property type="match status" value="1"/>
</dbReference>
<feature type="transmembrane region" description="Helical" evidence="1">
    <location>
        <begin position="101"/>
        <end position="124"/>
    </location>
</feature>
<dbReference type="EMBL" id="JACGWL010000872">
    <property type="protein sequence ID" value="KAK4381481.1"/>
    <property type="molecule type" value="Genomic_DNA"/>
</dbReference>
<keyword evidence="1" id="KW-1133">Transmembrane helix</keyword>
<reference evidence="2" key="1">
    <citation type="submission" date="2020-06" db="EMBL/GenBank/DDBJ databases">
        <authorList>
            <person name="Li T."/>
            <person name="Hu X."/>
            <person name="Zhang T."/>
            <person name="Song X."/>
            <person name="Zhang H."/>
            <person name="Dai N."/>
            <person name="Sheng W."/>
            <person name="Hou X."/>
            <person name="Wei L."/>
        </authorList>
    </citation>
    <scope>NUCLEOTIDE SEQUENCE</scope>
    <source>
        <strain evidence="2">K16</strain>
        <tissue evidence="2">Leaf</tissue>
    </source>
</reference>
<keyword evidence="3" id="KW-1185">Reference proteome</keyword>
<dbReference type="AlphaFoldDB" id="A0AAE1T4R1"/>
<organism evidence="2 3">
    <name type="scientific">Sesamum angolense</name>
    <dbReference type="NCBI Taxonomy" id="2727404"/>
    <lineage>
        <taxon>Eukaryota</taxon>
        <taxon>Viridiplantae</taxon>
        <taxon>Streptophyta</taxon>
        <taxon>Embryophyta</taxon>
        <taxon>Tracheophyta</taxon>
        <taxon>Spermatophyta</taxon>
        <taxon>Magnoliopsida</taxon>
        <taxon>eudicotyledons</taxon>
        <taxon>Gunneridae</taxon>
        <taxon>Pentapetalae</taxon>
        <taxon>asterids</taxon>
        <taxon>lamiids</taxon>
        <taxon>Lamiales</taxon>
        <taxon>Pedaliaceae</taxon>
        <taxon>Sesamum</taxon>
    </lineage>
</organism>
<sequence>MQLSRLIETVEIKSLHEETLSLHEETLTLTQSLHQESHKSLKKRSKPCECCSRKIRLNSMDNFTYDPDCHNCFAESMCAMYCIDDYEVHMQKNLDAPMPWIGMYIAAASALCSLAMAVDAFNGFRTKKFWFPCKYFSLNAASLTLLGVAMKLTVDLTSSMMGLNDKIATVSSLVLISTTMCNFVTSLACMDNNECLLNLTALGILVFTIAGNVCIHNQQTSDVLDGQVVLAEEMATTFHASVVCYIVFLVGRSSDTRRYIESKYLHMRKIALDEGGESSTGKFSIEELRVIVKKYWVMAETGSPQFVMARSAISGTCGVMCLLLALGLGEAHVRLSLLYKEFGRTGSNYKWSIDWILVIQSTSVVLGSVAPLWRWFIAARFHICKTGQKSWSEKLKIEIYWTSRLILLVRVSKLVLLISSTCASAVFLCFHRIKKLNTYGTRALNDTRDLESGAEVELELSRYVLLLEGEAELPNKILTNICEEVDKLFQKGRSNRPKSLIDLLNMSGNFSGVREFDNNEVPSLHLKSLQIAGLCRGDLDKYCNFASNIENHKVKRLLRGVSEGLSIVKLIEKTLDTNRELVSIRNAADVVWVGVELYKKWQDKDLQDTILSCRKNQQRNAAKPF</sequence>
<evidence type="ECO:0000313" key="2">
    <source>
        <dbReference type="EMBL" id="KAK4381481.1"/>
    </source>
</evidence>
<gene>
    <name evidence="2" type="ORF">Sango_2964900</name>
</gene>
<keyword evidence="1" id="KW-0472">Membrane</keyword>
<evidence type="ECO:0000313" key="3">
    <source>
        <dbReference type="Proteomes" id="UP001289374"/>
    </source>
</evidence>
<reference evidence="2" key="2">
    <citation type="journal article" date="2024" name="Plant">
        <title>Genomic evolution and insights into agronomic trait innovations of Sesamum species.</title>
        <authorList>
            <person name="Miao H."/>
            <person name="Wang L."/>
            <person name="Qu L."/>
            <person name="Liu H."/>
            <person name="Sun Y."/>
            <person name="Le M."/>
            <person name="Wang Q."/>
            <person name="Wei S."/>
            <person name="Zheng Y."/>
            <person name="Lin W."/>
            <person name="Duan Y."/>
            <person name="Cao H."/>
            <person name="Xiong S."/>
            <person name="Wang X."/>
            <person name="Wei L."/>
            <person name="Li C."/>
            <person name="Ma Q."/>
            <person name="Ju M."/>
            <person name="Zhao R."/>
            <person name="Li G."/>
            <person name="Mu C."/>
            <person name="Tian Q."/>
            <person name="Mei H."/>
            <person name="Zhang T."/>
            <person name="Gao T."/>
            <person name="Zhang H."/>
        </authorList>
    </citation>
    <scope>NUCLEOTIDE SEQUENCE</scope>
    <source>
        <strain evidence="2">K16</strain>
    </source>
</reference>
<name>A0AAE1T4R1_9LAMI</name>
<accession>A0AAE1T4R1</accession>
<proteinExistence type="predicted"/>
<feature type="transmembrane region" description="Helical" evidence="1">
    <location>
        <begin position="166"/>
        <end position="189"/>
    </location>
</feature>
<comment type="caution">
    <text evidence="2">The sequence shown here is derived from an EMBL/GenBank/DDBJ whole genome shotgun (WGS) entry which is preliminary data.</text>
</comment>
<feature type="transmembrane region" description="Helical" evidence="1">
    <location>
        <begin position="136"/>
        <end position="154"/>
    </location>
</feature>
<feature type="transmembrane region" description="Helical" evidence="1">
    <location>
        <begin position="414"/>
        <end position="433"/>
    </location>
</feature>
<protein>
    <submittedName>
        <fullName evidence="2">Uncharacterized protein</fullName>
    </submittedName>
</protein>
<feature type="transmembrane region" description="Helical" evidence="1">
    <location>
        <begin position="312"/>
        <end position="333"/>
    </location>
</feature>
<feature type="transmembrane region" description="Helical" evidence="1">
    <location>
        <begin position="353"/>
        <end position="373"/>
    </location>
</feature>